<gene>
    <name evidence="2" type="ORF">AB205_0098720</name>
</gene>
<dbReference type="Proteomes" id="UP000228934">
    <property type="component" value="Unassembled WGS sequence"/>
</dbReference>
<organism evidence="2 3">
    <name type="scientific">Aquarana catesbeiana</name>
    <name type="common">American bullfrog</name>
    <name type="synonym">Rana catesbeiana</name>
    <dbReference type="NCBI Taxonomy" id="8400"/>
    <lineage>
        <taxon>Eukaryota</taxon>
        <taxon>Metazoa</taxon>
        <taxon>Chordata</taxon>
        <taxon>Craniata</taxon>
        <taxon>Vertebrata</taxon>
        <taxon>Euteleostomi</taxon>
        <taxon>Amphibia</taxon>
        <taxon>Batrachia</taxon>
        <taxon>Anura</taxon>
        <taxon>Neobatrachia</taxon>
        <taxon>Ranoidea</taxon>
        <taxon>Ranidae</taxon>
        <taxon>Aquarana</taxon>
    </lineage>
</organism>
<feature type="transmembrane region" description="Helical" evidence="1">
    <location>
        <begin position="21"/>
        <end position="41"/>
    </location>
</feature>
<protein>
    <submittedName>
        <fullName evidence="2">Uncharacterized protein</fullName>
    </submittedName>
</protein>
<dbReference type="AlphaFoldDB" id="A0A2G9R885"/>
<reference evidence="3" key="1">
    <citation type="journal article" date="2017" name="Nat. Commun.">
        <title>The North American bullfrog draft genome provides insight into hormonal regulation of long noncoding RNA.</title>
        <authorList>
            <person name="Hammond S.A."/>
            <person name="Warren R.L."/>
            <person name="Vandervalk B.P."/>
            <person name="Kucuk E."/>
            <person name="Khan H."/>
            <person name="Gibb E.A."/>
            <person name="Pandoh P."/>
            <person name="Kirk H."/>
            <person name="Zhao Y."/>
            <person name="Jones M."/>
            <person name="Mungall A.J."/>
            <person name="Coope R."/>
            <person name="Pleasance S."/>
            <person name="Moore R.A."/>
            <person name="Holt R.A."/>
            <person name="Round J.M."/>
            <person name="Ohora S."/>
            <person name="Walle B.V."/>
            <person name="Veldhoen N."/>
            <person name="Helbing C.C."/>
            <person name="Birol I."/>
        </authorList>
    </citation>
    <scope>NUCLEOTIDE SEQUENCE [LARGE SCALE GENOMIC DNA]</scope>
</reference>
<keyword evidence="1" id="KW-0472">Membrane</keyword>
<keyword evidence="1" id="KW-1133">Transmembrane helix</keyword>
<keyword evidence="1" id="KW-0812">Transmembrane</keyword>
<evidence type="ECO:0000313" key="3">
    <source>
        <dbReference type="Proteomes" id="UP000228934"/>
    </source>
</evidence>
<proteinExistence type="predicted"/>
<sequence>MCAPYSCSDHSSQIDIHQSTWCANILAAAFWILIVFFFFSLCL</sequence>
<evidence type="ECO:0000313" key="2">
    <source>
        <dbReference type="EMBL" id="PIO24092.1"/>
    </source>
</evidence>
<dbReference type="EMBL" id="KV956097">
    <property type="protein sequence ID" value="PIO24092.1"/>
    <property type="molecule type" value="Genomic_DNA"/>
</dbReference>
<name>A0A2G9R885_AQUCT</name>
<keyword evidence="3" id="KW-1185">Reference proteome</keyword>
<evidence type="ECO:0000256" key="1">
    <source>
        <dbReference type="SAM" id="Phobius"/>
    </source>
</evidence>
<accession>A0A2G9R885</accession>